<proteinExistence type="inferred from homology"/>
<dbReference type="Gene3D" id="3.10.180.10">
    <property type="entry name" value="2,3-Dihydroxybiphenyl 1,2-Dioxygenase, domain 1"/>
    <property type="match status" value="2"/>
</dbReference>
<keyword evidence="11" id="KW-1185">Reference proteome</keyword>
<feature type="domain" description="VOC" evidence="9">
    <location>
        <begin position="10"/>
        <end position="125"/>
    </location>
</feature>
<dbReference type="PROSITE" id="PS51819">
    <property type="entry name" value="VOC"/>
    <property type="match status" value="2"/>
</dbReference>
<feature type="domain" description="VOC" evidence="9">
    <location>
        <begin position="141"/>
        <end position="258"/>
    </location>
</feature>
<organism evidence="10 11">
    <name type="scientific">Sphingomonas naphthae</name>
    <dbReference type="NCBI Taxonomy" id="1813468"/>
    <lineage>
        <taxon>Bacteria</taxon>
        <taxon>Pseudomonadati</taxon>
        <taxon>Pseudomonadota</taxon>
        <taxon>Alphaproteobacteria</taxon>
        <taxon>Sphingomonadales</taxon>
        <taxon>Sphingomonadaceae</taxon>
        <taxon>Sphingomonas</taxon>
    </lineage>
</organism>
<dbReference type="SUPFAM" id="SSF54593">
    <property type="entry name" value="Glyoxalase/Bleomycin resistance protein/Dihydroxybiphenyl dioxygenase"/>
    <property type="match status" value="1"/>
</dbReference>
<evidence type="ECO:0000256" key="6">
    <source>
        <dbReference type="ARBA" id="ARBA00023002"/>
    </source>
</evidence>
<dbReference type="InterPro" id="IPR000486">
    <property type="entry name" value="Xdiol_ring_cleave_dOase_1/2"/>
</dbReference>
<evidence type="ECO:0000256" key="7">
    <source>
        <dbReference type="ARBA" id="ARBA00023004"/>
    </source>
</evidence>
<dbReference type="Proteomes" id="UP001220395">
    <property type="component" value="Chromosome"/>
</dbReference>
<dbReference type="EMBL" id="CP117411">
    <property type="protein sequence ID" value="WCT72166.1"/>
    <property type="molecule type" value="Genomic_DNA"/>
</dbReference>
<accession>A0ABY7TG11</accession>
<evidence type="ECO:0000259" key="9">
    <source>
        <dbReference type="PROSITE" id="PS51819"/>
    </source>
</evidence>
<evidence type="ECO:0000256" key="3">
    <source>
        <dbReference type="ARBA" id="ARBA00022723"/>
    </source>
</evidence>
<evidence type="ECO:0000256" key="8">
    <source>
        <dbReference type="RuleBase" id="RU000683"/>
    </source>
</evidence>
<dbReference type="PANTHER" id="PTHR43279:SF1">
    <property type="entry name" value="CATECHOL-2,3-DIOXYGENASE"/>
    <property type="match status" value="1"/>
</dbReference>
<evidence type="ECO:0000256" key="4">
    <source>
        <dbReference type="ARBA" id="ARBA00022797"/>
    </source>
</evidence>
<dbReference type="Pfam" id="PF00903">
    <property type="entry name" value="Glyoxalase"/>
    <property type="match status" value="2"/>
</dbReference>
<protein>
    <submittedName>
        <fullName evidence="10">VOC family protein</fullName>
    </submittedName>
</protein>
<evidence type="ECO:0000256" key="2">
    <source>
        <dbReference type="ARBA" id="ARBA00008784"/>
    </source>
</evidence>
<keyword evidence="6 8" id="KW-0560">Oxidoreductase</keyword>
<gene>
    <name evidence="10" type="ORF">PQ455_10985</name>
</gene>
<evidence type="ECO:0000256" key="5">
    <source>
        <dbReference type="ARBA" id="ARBA00022964"/>
    </source>
</evidence>
<dbReference type="InterPro" id="IPR029068">
    <property type="entry name" value="Glyas_Bleomycin-R_OHBP_Dase"/>
</dbReference>
<evidence type="ECO:0000256" key="1">
    <source>
        <dbReference type="ARBA" id="ARBA00001954"/>
    </source>
</evidence>
<comment type="similarity">
    <text evidence="2 8">Belongs to the extradiol ring-cleavage dioxygenase family.</text>
</comment>
<dbReference type="PANTHER" id="PTHR43279">
    <property type="entry name" value="CATECHOL-2,3-DIOXYGENASE"/>
    <property type="match status" value="1"/>
</dbReference>
<reference evidence="10 11" key="1">
    <citation type="submission" date="2023-02" db="EMBL/GenBank/DDBJ databases">
        <title>Genome sequence of Sphingomonas naphthae.</title>
        <authorList>
            <person name="Kim S."/>
            <person name="Heo J."/>
            <person name="Kwon S.-W."/>
        </authorList>
    </citation>
    <scope>NUCLEOTIDE SEQUENCE [LARGE SCALE GENOMIC DNA]</scope>
    <source>
        <strain evidence="10 11">KACC 18716</strain>
    </source>
</reference>
<keyword evidence="7 8" id="KW-0408">Iron</keyword>
<dbReference type="PROSITE" id="PS00082">
    <property type="entry name" value="EXTRADIOL_DIOXYGENAS"/>
    <property type="match status" value="1"/>
</dbReference>
<sequence length="306" mass="34075">MAVADIRYVRLGYVALNVSDLARSADFYETIVGLERVPASSPDMALFRCSDRHQDIVLYEGPPGLKRVAWQMESEAALSAVRAEFASLGIDVVEVGAADLAGLGIAHAVRAIEPTTGTQFEFFTEIEGVEPYRIRHTKIAQLGHVVVTTPQREDTEMFMIEHLNFRVSDRVEGVVAFMRCFPNPFHHSFGVGQAQGDEPMLQHVNFMVTEIDDIGRALNRLKRHNVPIVFGPGRHPTSESVFLYFLDPDGLTLEYSFGMEEFPEEGDRAPRGFPRALESLDTWGGRAERDFGKVGHIERPARAGEA</sequence>
<dbReference type="RefSeq" id="WP_273686120.1">
    <property type="nucleotide sequence ID" value="NZ_CP117411.1"/>
</dbReference>
<keyword evidence="3" id="KW-0479">Metal-binding</keyword>
<dbReference type="InterPro" id="IPR037523">
    <property type="entry name" value="VOC_core"/>
</dbReference>
<comment type="cofactor">
    <cofactor evidence="1 8">
        <name>Fe(2+)</name>
        <dbReference type="ChEBI" id="CHEBI:29033"/>
    </cofactor>
</comment>
<name>A0ABY7TG11_9SPHN</name>
<keyword evidence="5 8" id="KW-0223">Dioxygenase</keyword>
<dbReference type="InterPro" id="IPR004360">
    <property type="entry name" value="Glyas_Fos-R_dOase_dom"/>
</dbReference>
<evidence type="ECO:0000313" key="11">
    <source>
        <dbReference type="Proteomes" id="UP001220395"/>
    </source>
</evidence>
<keyword evidence="4 8" id="KW-0058">Aromatic hydrocarbons catabolism</keyword>
<evidence type="ECO:0000313" key="10">
    <source>
        <dbReference type="EMBL" id="WCT72166.1"/>
    </source>
</evidence>